<gene>
    <name evidence="6" type="ORF">C2869_07505</name>
</gene>
<keyword evidence="4 5" id="KW-0472">Membrane</keyword>
<dbReference type="AlphaFoldDB" id="A0A2S0VQ00"/>
<reference evidence="6 7" key="1">
    <citation type="submission" date="2018-01" db="EMBL/GenBank/DDBJ databases">
        <title>Genome sequence of a Cantenovulum-like bacteria.</title>
        <authorList>
            <person name="Tan W.R."/>
            <person name="Lau N.-S."/>
            <person name="Go F."/>
            <person name="Amirul A.-A.A."/>
        </authorList>
    </citation>
    <scope>NUCLEOTIDE SEQUENCE [LARGE SCALE GENOMIC DNA]</scope>
    <source>
        <strain evidence="6 7">CCB-QB4</strain>
    </source>
</reference>
<dbReference type="GO" id="GO:0051119">
    <property type="term" value="F:sugar transmembrane transporter activity"/>
    <property type="evidence" value="ECO:0007669"/>
    <property type="project" value="InterPro"/>
</dbReference>
<sequence length="91" mass="10076">MDLIDTLGFVAAICTTISFIPQAIKVLKTGETKALSVTMYSLFTFGVALWLAYGWIKNDAAMIFANTITLVLAIAILYQIVRNLRSDKSER</sequence>
<evidence type="ECO:0000313" key="7">
    <source>
        <dbReference type="Proteomes" id="UP000244441"/>
    </source>
</evidence>
<dbReference type="NCBIfam" id="NF037968">
    <property type="entry name" value="SemiSWEET_2"/>
    <property type="match status" value="1"/>
</dbReference>
<evidence type="ECO:0000256" key="2">
    <source>
        <dbReference type="ARBA" id="ARBA00022692"/>
    </source>
</evidence>
<evidence type="ECO:0000313" key="6">
    <source>
        <dbReference type="EMBL" id="AWB66286.1"/>
    </source>
</evidence>
<feature type="transmembrane region" description="Helical" evidence="5">
    <location>
        <begin position="62"/>
        <end position="81"/>
    </location>
</feature>
<dbReference type="InterPro" id="IPR047662">
    <property type="entry name" value="SemiSWEET"/>
</dbReference>
<feature type="transmembrane region" description="Helical" evidence="5">
    <location>
        <begin position="6"/>
        <end position="27"/>
    </location>
</feature>
<dbReference type="GO" id="GO:0016020">
    <property type="term" value="C:membrane"/>
    <property type="evidence" value="ECO:0007669"/>
    <property type="project" value="UniProtKB-SubCell"/>
</dbReference>
<evidence type="ECO:0000256" key="4">
    <source>
        <dbReference type="ARBA" id="ARBA00023136"/>
    </source>
</evidence>
<evidence type="ECO:0000256" key="5">
    <source>
        <dbReference type="SAM" id="Phobius"/>
    </source>
</evidence>
<dbReference type="Proteomes" id="UP000244441">
    <property type="component" value="Chromosome"/>
</dbReference>
<organism evidence="6 7">
    <name type="scientific">Saccharobesus litoralis</name>
    <dbReference type="NCBI Taxonomy" id="2172099"/>
    <lineage>
        <taxon>Bacteria</taxon>
        <taxon>Pseudomonadati</taxon>
        <taxon>Pseudomonadota</taxon>
        <taxon>Gammaproteobacteria</taxon>
        <taxon>Alteromonadales</taxon>
        <taxon>Alteromonadaceae</taxon>
        <taxon>Saccharobesus</taxon>
    </lineage>
</organism>
<name>A0A2S0VQ00_9ALTE</name>
<dbReference type="KEGG" id="cate:C2869_07505"/>
<dbReference type="OrthoDB" id="122062at2"/>
<accession>A0A2S0VQ00</accession>
<protein>
    <submittedName>
        <fullName evidence="6">Glutathione synthetase</fullName>
    </submittedName>
</protein>
<keyword evidence="7" id="KW-1185">Reference proteome</keyword>
<dbReference type="Gene3D" id="1.20.1280.290">
    <property type="match status" value="1"/>
</dbReference>
<dbReference type="InterPro" id="IPR006603">
    <property type="entry name" value="PQ-loop_rpt"/>
</dbReference>
<comment type="subcellular location">
    <subcellularLocation>
        <location evidence="1">Membrane</location>
        <topology evidence="1">Multi-pass membrane protein</topology>
    </subcellularLocation>
</comment>
<keyword evidence="2 5" id="KW-0812">Transmembrane</keyword>
<proteinExistence type="predicted"/>
<evidence type="ECO:0000256" key="1">
    <source>
        <dbReference type="ARBA" id="ARBA00004141"/>
    </source>
</evidence>
<dbReference type="Pfam" id="PF04193">
    <property type="entry name" value="PQ-loop"/>
    <property type="match status" value="1"/>
</dbReference>
<feature type="transmembrane region" description="Helical" evidence="5">
    <location>
        <begin position="34"/>
        <end position="56"/>
    </location>
</feature>
<dbReference type="EMBL" id="CP026604">
    <property type="protein sequence ID" value="AWB66286.1"/>
    <property type="molecule type" value="Genomic_DNA"/>
</dbReference>
<evidence type="ECO:0000256" key="3">
    <source>
        <dbReference type="ARBA" id="ARBA00022989"/>
    </source>
</evidence>
<keyword evidence="3 5" id="KW-1133">Transmembrane helix</keyword>